<organism evidence="1 2">
    <name type="scientific">Agrococcus terreus</name>
    <dbReference type="NCBI Taxonomy" id="574649"/>
    <lineage>
        <taxon>Bacteria</taxon>
        <taxon>Bacillati</taxon>
        <taxon>Actinomycetota</taxon>
        <taxon>Actinomycetes</taxon>
        <taxon>Micrococcales</taxon>
        <taxon>Microbacteriaceae</taxon>
        <taxon>Agrococcus</taxon>
    </lineage>
</organism>
<accession>A0ABQ2KLA8</accession>
<evidence type="ECO:0000313" key="2">
    <source>
        <dbReference type="Proteomes" id="UP000626982"/>
    </source>
</evidence>
<reference evidence="2" key="1">
    <citation type="journal article" date="2019" name="Int. J. Syst. Evol. Microbiol.">
        <title>The Global Catalogue of Microorganisms (GCM) 10K type strain sequencing project: providing services to taxonomists for standard genome sequencing and annotation.</title>
        <authorList>
            <consortium name="The Broad Institute Genomics Platform"/>
            <consortium name="The Broad Institute Genome Sequencing Center for Infectious Disease"/>
            <person name="Wu L."/>
            <person name="Ma J."/>
        </authorList>
    </citation>
    <scope>NUCLEOTIDE SEQUENCE [LARGE SCALE GENOMIC DNA]</scope>
    <source>
        <strain evidence="2">CGMCC 1.6960</strain>
    </source>
</reference>
<evidence type="ECO:0000313" key="1">
    <source>
        <dbReference type="EMBL" id="GGN85801.1"/>
    </source>
</evidence>
<dbReference type="EMBL" id="BMLM01000001">
    <property type="protein sequence ID" value="GGN85801.1"/>
    <property type="molecule type" value="Genomic_DNA"/>
</dbReference>
<name>A0ABQ2KLA8_9MICO</name>
<dbReference type="Proteomes" id="UP000626982">
    <property type="component" value="Unassembled WGS sequence"/>
</dbReference>
<dbReference type="RefSeq" id="WP_188717916.1">
    <property type="nucleotide sequence ID" value="NZ_BAABBD010000005.1"/>
</dbReference>
<sequence>MCLLGGGGRSELLTELTREWMSDHPKQPWLLFLADRADDFLSLCCLEHERTWIERMFASLSDHAIYNALLAECAAEGAILDARRRRARIALVHGKPVAVAVVESVQGYAEFTSGTALYIALEAFVDGTDPKAALAERIDEFNALQAGKDAATYWRERIAAEGWPLP</sequence>
<protein>
    <recommendedName>
        <fullName evidence="3">Nucleotidyl transferase AbiEii toxin, Type IV TA system</fullName>
    </recommendedName>
</protein>
<evidence type="ECO:0008006" key="3">
    <source>
        <dbReference type="Google" id="ProtNLM"/>
    </source>
</evidence>
<proteinExistence type="predicted"/>
<keyword evidence="2" id="KW-1185">Reference proteome</keyword>
<gene>
    <name evidence="1" type="ORF">GCM10010968_19000</name>
</gene>
<comment type="caution">
    <text evidence="1">The sequence shown here is derived from an EMBL/GenBank/DDBJ whole genome shotgun (WGS) entry which is preliminary data.</text>
</comment>